<dbReference type="PANTHER" id="PTHR28019:SF2">
    <property type="entry name" value="CELL MEMBRANE PROTEIN YLR413W-RELATED"/>
    <property type="match status" value="1"/>
</dbReference>
<protein>
    <submittedName>
        <fullName evidence="3">Pun1 protein</fullName>
    </submittedName>
</protein>
<feature type="transmembrane region" description="Helical" evidence="1">
    <location>
        <begin position="234"/>
        <end position="255"/>
    </location>
</feature>
<dbReference type="GO" id="GO:0005886">
    <property type="term" value="C:plasma membrane"/>
    <property type="evidence" value="ECO:0007669"/>
    <property type="project" value="InterPro"/>
</dbReference>
<keyword evidence="1" id="KW-0472">Membrane</keyword>
<feature type="transmembrane region" description="Helical" evidence="1">
    <location>
        <begin position="195"/>
        <end position="214"/>
    </location>
</feature>
<dbReference type="EMBL" id="BTGB01000003">
    <property type="protein sequence ID" value="GMM45935.1"/>
    <property type="molecule type" value="Genomic_DNA"/>
</dbReference>
<keyword evidence="4" id="KW-1185">Reference proteome</keyword>
<name>A0AAV5R3S5_PICKL</name>
<feature type="chain" id="PRO_5043921515" evidence="2">
    <location>
        <begin position="25"/>
        <end position="273"/>
    </location>
</feature>
<evidence type="ECO:0000313" key="3">
    <source>
        <dbReference type="EMBL" id="GMM45935.1"/>
    </source>
</evidence>
<keyword evidence="1" id="KW-1133">Transmembrane helix</keyword>
<evidence type="ECO:0000313" key="4">
    <source>
        <dbReference type="Proteomes" id="UP001378960"/>
    </source>
</evidence>
<dbReference type="GO" id="GO:0051285">
    <property type="term" value="C:cell cortex of cell tip"/>
    <property type="evidence" value="ECO:0007669"/>
    <property type="project" value="TreeGrafter"/>
</dbReference>
<dbReference type="Proteomes" id="UP001378960">
    <property type="component" value="Unassembled WGS sequence"/>
</dbReference>
<dbReference type="GO" id="GO:0031505">
    <property type="term" value="P:fungal-type cell wall organization"/>
    <property type="evidence" value="ECO:0007669"/>
    <property type="project" value="TreeGrafter"/>
</dbReference>
<sequence>MLCGFFRTILVIACALSSIALLLAANVGTIGDQAAKSSIFLLELNFANMDVSSLFNGAEGATIAELGFADAYIFGMYGYCRGTQGNTVMTDDNTWEDINFTSSECTQSSIDYKFNPVTFIVDEINEHNTLGINVTESDIQLPGGLNDYVQTASHLSQVIYICSIIAICLTILVILCQLLCWCVGGATITIFFQNLAFISAVISSGCATGAFKYIETEFNRYGTTFGVHAQLSRNFLVLTWVGTAMSLLTIIVITFTRCCCFTRPQPIVYNRVL</sequence>
<gene>
    <name evidence="3" type="ORF">DAPK24_025100</name>
</gene>
<accession>A0AAV5R3S5</accession>
<keyword evidence="2" id="KW-0732">Signal</keyword>
<dbReference type="InterPro" id="IPR052413">
    <property type="entry name" value="SUR7_domain"/>
</dbReference>
<dbReference type="InterPro" id="IPR009571">
    <property type="entry name" value="SUR7/Rim9-like_fungi"/>
</dbReference>
<proteinExistence type="predicted"/>
<evidence type="ECO:0000256" key="1">
    <source>
        <dbReference type="SAM" id="Phobius"/>
    </source>
</evidence>
<feature type="signal peptide" evidence="2">
    <location>
        <begin position="1"/>
        <end position="24"/>
    </location>
</feature>
<comment type="caution">
    <text evidence="3">The sequence shown here is derived from an EMBL/GenBank/DDBJ whole genome shotgun (WGS) entry which is preliminary data.</text>
</comment>
<dbReference type="PANTHER" id="PTHR28019">
    <property type="entry name" value="CELL MEMBRANE PROTEIN YLR413W-RELATED"/>
    <property type="match status" value="1"/>
</dbReference>
<keyword evidence="1" id="KW-0812">Transmembrane</keyword>
<feature type="transmembrane region" description="Helical" evidence="1">
    <location>
        <begin position="158"/>
        <end position="183"/>
    </location>
</feature>
<evidence type="ECO:0000256" key="2">
    <source>
        <dbReference type="SAM" id="SignalP"/>
    </source>
</evidence>
<reference evidence="3 4" key="1">
    <citation type="journal article" date="2023" name="Elife">
        <title>Identification of key yeast species and microbe-microbe interactions impacting larval growth of Drosophila in the wild.</title>
        <authorList>
            <person name="Mure A."/>
            <person name="Sugiura Y."/>
            <person name="Maeda R."/>
            <person name="Honda K."/>
            <person name="Sakurai N."/>
            <person name="Takahashi Y."/>
            <person name="Watada M."/>
            <person name="Katoh T."/>
            <person name="Gotoh A."/>
            <person name="Gotoh Y."/>
            <person name="Taniguchi I."/>
            <person name="Nakamura K."/>
            <person name="Hayashi T."/>
            <person name="Katayama T."/>
            <person name="Uemura T."/>
            <person name="Hattori Y."/>
        </authorList>
    </citation>
    <scope>NUCLEOTIDE SEQUENCE [LARGE SCALE GENOMIC DNA]</scope>
    <source>
        <strain evidence="3 4">PK-24</strain>
    </source>
</reference>
<dbReference type="Pfam" id="PF06687">
    <property type="entry name" value="SUR7"/>
    <property type="match status" value="1"/>
</dbReference>
<dbReference type="AlphaFoldDB" id="A0AAV5R3S5"/>
<organism evidence="3 4">
    <name type="scientific">Pichia kluyveri</name>
    <name type="common">Yeast</name>
    <dbReference type="NCBI Taxonomy" id="36015"/>
    <lineage>
        <taxon>Eukaryota</taxon>
        <taxon>Fungi</taxon>
        <taxon>Dikarya</taxon>
        <taxon>Ascomycota</taxon>
        <taxon>Saccharomycotina</taxon>
        <taxon>Pichiomycetes</taxon>
        <taxon>Pichiales</taxon>
        <taxon>Pichiaceae</taxon>
        <taxon>Pichia</taxon>
    </lineage>
</organism>